<dbReference type="PANTHER" id="PTHR35184:SF1">
    <property type="entry name" value="INTEGRAL MEMBRANE PROTEIN"/>
    <property type="match status" value="1"/>
</dbReference>
<dbReference type="Pfam" id="PF11309">
    <property type="entry name" value="DUF3112"/>
    <property type="match status" value="1"/>
</dbReference>
<dbReference type="EMBL" id="ML993623">
    <property type="protein sequence ID" value="KAF2160844.1"/>
    <property type="molecule type" value="Genomic_DNA"/>
</dbReference>
<feature type="transmembrane region" description="Helical" evidence="1">
    <location>
        <begin position="139"/>
        <end position="162"/>
    </location>
</feature>
<dbReference type="PANTHER" id="PTHR35184">
    <property type="entry name" value="YALI0C10208P"/>
    <property type="match status" value="1"/>
</dbReference>
<organism evidence="2 3">
    <name type="scientific">Zasmidium cellare ATCC 36951</name>
    <dbReference type="NCBI Taxonomy" id="1080233"/>
    <lineage>
        <taxon>Eukaryota</taxon>
        <taxon>Fungi</taxon>
        <taxon>Dikarya</taxon>
        <taxon>Ascomycota</taxon>
        <taxon>Pezizomycotina</taxon>
        <taxon>Dothideomycetes</taxon>
        <taxon>Dothideomycetidae</taxon>
        <taxon>Mycosphaerellales</taxon>
        <taxon>Mycosphaerellaceae</taxon>
        <taxon>Zasmidium</taxon>
    </lineage>
</organism>
<evidence type="ECO:0000313" key="3">
    <source>
        <dbReference type="Proteomes" id="UP000799537"/>
    </source>
</evidence>
<gene>
    <name evidence="2" type="ORF">M409DRAFT_70157</name>
</gene>
<feature type="transmembrane region" description="Helical" evidence="1">
    <location>
        <begin position="216"/>
        <end position="233"/>
    </location>
</feature>
<reference evidence="2" key="1">
    <citation type="journal article" date="2020" name="Stud. Mycol.">
        <title>101 Dothideomycetes genomes: a test case for predicting lifestyles and emergence of pathogens.</title>
        <authorList>
            <person name="Haridas S."/>
            <person name="Albert R."/>
            <person name="Binder M."/>
            <person name="Bloem J."/>
            <person name="Labutti K."/>
            <person name="Salamov A."/>
            <person name="Andreopoulos B."/>
            <person name="Baker S."/>
            <person name="Barry K."/>
            <person name="Bills G."/>
            <person name="Bluhm B."/>
            <person name="Cannon C."/>
            <person name="Castanera R."/>
            <person name="Culley D."/>
            <person name="Daum C."/>
            <person name="Ezra D."/>
            <person name="Gonzalez J."/>
            <person name="Henrissat B."/>
            <person name="Kuo A."/>
            <person name="Liang C."/>
            <person name="Lipzen A."/>
            <person name="Lutzoni F."/>
            <person name="Magnuson J."/>
            <person name="Mondo S."/>
            <person name="Nolan M."/>
            <person name="Ohm R."/>
            <person name="Pangilinan J."/>
            <person name="Park H.-J."/>
            <person name="Ramirez L."/>
            <person name="Alfaro M."/>
            <person name="Sun H."/>
            <person name="Tritt A."/>
            <person name="Yoshinaga Y."/>
            <person name="Zwiers L.-H."/>
            <person name="Turgeon B."/>
            <person name="Goodwin S."/>
            <person name="Spatafora J."/>
            <person name="Crous P."/>
            <person name="Grigoriev I."/>
        </authorList>
    </citation>
    <scope>NUCLEOTIDE SEQUENCE</scope>
    <source>
        <strain evidence="2">ATCC 36951</strain>
    </source>
</reference>
<protein>
    <recommendedName>
        <fullName evidence="4">G-protein coupled receptors family 3 profile domain-containing protein</fullName>
    </recommendedName>
</protein>
<proteinExistence type="predicted"/>
<feature type="transmembrane region" description="Helical" evidence="1">
    <location>
        <begin position="174"/>
        <end position="195"/>
    </location>
</feature>
<feature type="transmembrane region" description="Helical" evidence="1">
    <location>
        <begin position="60"/>
        <end position="82"/>
    </location>
</feature>
<dbReference type="InterPro" id="IPR021460">
    <property type="entry name" value="DUF3112"/>
</dbReference>
<dbReference type="OrthoDB" id="3357002at2759"/>
<dbReference type="RefSeq" id="XP_033661733.1">
    <property type="nucleotide sequence ID" value="XM_033818599.1"/>
</dbReference>
<keyword evidence="3" id="KW-1185">Reference proteome</keyword>
<dbReference type="GeneID" id="54571871"/>
<keyword evidence="1" id="KW-1133">Transmembrane helix</keyword>
<evidence type="ECO:0000313" key="2">
    <source>
        <dbReference type="EMBL" id="KAF2160844.1"/>
    </source>
</evidence>
<evidence type="ECO:0000256" key="1">
    <source>
        <dbReference type="SAM" id="Phobius"/>
    </source>
</evidence>
<name>A0A6A6C1B9_ZASCE</name>
<sequence length="317" mass="34776">MSGQQTPPGPPYPPTTAGLGGQATVSTDVPVCSVLLLFYIGSAVGNMFIFQANRRKGHKFVISAALFGFSMARILTLCLRIGVATHPHNVSLAIAANIFVNAGILVVYVVNLVLALRIIRARQPNLGWKQSVRILARVLYALVFVALVLVITFVVLSFYTLSESLKQACRDAQLAALTYLFVFTTVPFFILGLTYSLKPAQDAQTFGTGQMRTKGIIILISTCLCVLNSGFKTGANWESPRPISDPAWYQKKAAFYIFLFVVEIIILYFFIAMRIDRRFFVPNGSSKRKSFADLRLGTGHTGTTNSDKDSEKETGVV</sequence>
<feature type="transmembrane region" description="Helical" evidence="1">
    <location>
        <begin position="94"/>
        <end position="119"/>
    </location>
</feature>
<dbReference type="Proteomes" id="UP000799537">
    <property type="component" value="Unassembled WGS sequence"/>
</dbReference>
<feature type="transmembrane region" description="Helical" evidence="1">
    <location>
        <begin position="28"/>
        <end position="48"/>
    </location>
</feature>
<keyword evidence="1" id="KW-0812">Transmembrane</keyword>
<feature type="transmembrane region" description="Helical" evidence="1">
    <location>
        <begin position="253"/>
        <end position="271"/>
    </location>
</feature>
<keyword evidence="1" id="KW-0472">Membrane</keyword>
<accession>A0A6A6C1B9</accession>
<evidence type="ECO:0008006" key="4">
    <source>
        <dbReference type="Google" id="ProtNLM"/>
    </source>
</evidence>
<dbReference type="AlphaFoldDB" id="A0A6A6C1B9"/>